<dbReference type="EnsemblMetazoa" id="PPA20070.1">
    <property type="protein sequence ID" value="PPA20070.1"/>
    <property type="gene ID" value="WBGene00109624"/>
</dbReference>
<dbReference type="Proteomes" id="UP000005239">
    <property type="component" value="Unassembled WGS sequence"/>
</dbReference>
<dbReference type="InterPro" id="IPR000197">
    <property type="entry name" value="Znf_TAZ"/>
</dbReference>
<sequence>MSMCGERGSPAPEVKPDERCASNIAKETREHEQVPVREQADLEWILHAKECITNPSACTIIDHLQHYCVQFKVAMIHMPACDKGAQCTFNKCYEYSCILRHWNHCWHLRNVACKVCGSSIKKKMRQMRGQPNFRTARIPLAA</sequence>
<evidence type="ECO:0000313" key="2">
    <source>
        <dbReference type="Proteomes" id="UP000005239"/>
    </source>
</evidence>
<proteinExistence type="predicted"/>
<dbReference type="Gene3D" id="1.20.1020.10">
    <property type="entry name" value="TAZ domain"/>
    <property type="match status" value="1"/>
</dbReference>
<dbReference type="Pfam" id="PF02135">
    <property type="entry name" value="zf-TAZ"/>
    <property type="match status" value="1"/>
</dbReference>
<dbReference type="PROSITE" id="PS50134">
    <property type="entry name" value="ZF_TAZ"/>
    <property type="match status" value="1"/>
</dbReference>
<dbReference type="AlphaFoldDB" id="A0A2A6B4Y4"/>
<gene>
    <name evidence="1" type="primary">WBGene00109624</name>
</gene>
<dbReference type="SUPFAM" id="SSF57933">
    <property type="entry name" value="TAZ domain"/>
    <property type="match status" value="1"/>
</dbReference>
<accession>A0A8R1UEP0</accession>
<keyword evidence="2" id="KW-1185">Reference proteome</keyword>
<evidence type="ECO:0000313" key="1">
    <source>
        <dbReference type="EnsemblMetazoa" id="PPA20070.1"/>
    </source>
</evidence>
<reference evidence="1" key="2">
    <citation type="submission" date="2022-06" db="UniProtKB">
        <authorList>
            <consortium name="EnsemblMetazoa"/>
        </authorList>
    </citation>
    <scope>IDENTIFICATION</scope>
    <source>
        <strain evidence="1">PS312</strain>
    </source>
</reference>
<name>A0A2A6B4Y4_PRIPA</name>
<accession>A0A2A6B4Y4</accession>
<dbReference type="InterPro" id="IPR035898">
    <property type="entry name" value="TAZ_dom_sf"/>
</dbReference>
<reference evidence="2" key="1">
    <citation type="journal article" date="2008" name="Nat. Genet.">
        <title>The Pristionchus pacificus genome provides a unique perspective on nematode lifestyle and parasitism.</title>
        <authorList>
            <person name="Dieterich C."/>
            <person name="Clifton S.W."/>
            <person name="Schuster L.N."/>
            <person name="Chinwalla A."/>
            <person name="Delehaunty K."/>
            <person name="Dinkelacker I."/>
            <person name="Fulton L."/>
            <person name="Fulton R."/>
            <person name="Godfrey J."/>
            <person name="Minx P."/>
            <person name="Mitreva M."/>
            <person name="Roeseler W."/>
            <person name="Tian H."/>
            <person name="Witte H."/>
            <person name="Yang S.P."/>
            <person name="Wilson R.K."/>
            <person name="Sommer R.J."/>
        </authorList>
    </citation>
    <scope>NUCLEOTIDE SEQUENCE [LARGE SCALE GENOMIC DNA]</scope>
    <source>
        <strain evidence="2">PS312</strain>
    </source>
</reference>
<organism evidence="1 2">
    <name type="scientific">Pristionchus pacificus</name>
    <name type="common">Parasitic nematode worm</name>
    <dbReference type="NCBI Taxonomy" id="54126"/>
    <lineage>
        <taxon>Eukaryota</taxon>
        <taxon>Metazoa</taxon>
        <taxon>Ecdysozoa</taxon>
        <taxon>Nematoda</taxon>
        <taxon>Chromadorea</taxon>
        <taxon>Rhabditida</taxon>
        <taxon>Rhabditina</taxon>
        <taxon>Diplogasteromorpha</taxon>
        <taxon>Diplogasteroidea</taxon>
        <taxon>Neodiplogasteridae</taxon>
        <taxon>Pristionchus</taxon>
    </lineage>
</organism>
<protein>
    <submittedName>
        <fullName evidence="1">TAZ-type domain-containing protein</fullName>
    </submittedName>
</protein>